<reference evidence="2" key="2">
    <citation type="submission" date="2020-09" db="EMBL/GenBank/DDBJ databases">
        <authorList>
            <person name="Sun Q."/>
            <person name="Zhou Y."/>
        </authorList>
    </citation>
    <scope>NUCLEOTIDE SEQUENCE</scope>
    <source>
        <strain evidence="2">CGMCC 4.7299</strain>
    </source>
</reference>
<sequence length="93" mass="10222">MHHGAVNYETGRATDVNPSSVETRDDFARFLSGVLADFRSEGAAEWENGTLDRFLDGLLAVAEARLVDASTQDQEQASWRLFAELIQGATGYE</sequence>
<reference evidence="2" key="1">
    <citation type="journal article" date="2014" name="Int. J. Syst. Evol. Microbiol.">
        <title>Complete genome sequence of Corynebacterium casei LMG S-19264T (=DSM 44701T), isolated from a smear-ripened cheese.</title>
        <authorList>
            <consortium name="US DOE Joint Genome Institute (JGI-PGF)"/>
            <person name="Walter F."/>
            <person name="Albersmeier A."/>
            <person name="Kalinowski J."/>
            <person name="Ruckert C."/>
        </authorList>
    </citation>
    <scope>NUCLEOTIDE SEQUENCE</scope>
    <source>
        <strain evidence="2">CGMCC 4.7299</strain>
    </source>
</reference>
<comment type="caution">
    <text evidence="2">The sequence shown here is derived from an EMBL/GenBank/DDBJ whole genome shotgun (WGS) entry which is preliminary data.</text>
</comment>
<dbReference type="AlphaFoldDB" id="A0A8J3FNT8"/>
<gene>
    <name evidence="2" type="ORF">GCM10012284_17950</name>
</gene>
<evidence type="ECO:0000313" key="3">
    <source>
        <dbReference type="Proteomes" id="UP000656042"/>
    </source>
</evidence>
<dbReference type="InterPro" id="IPR056077">
    <property type="entry name" value="DUF7660"/>
</dbReference>
<evidence type="ECO:0000259" key="1">
    <source>
        <dbReference type="Pfam" id="PF24693"/>
    </source>
</evidence>
<accession>A0A8J3FNT8</accession>
<evidence type="ECO:0000313" key="2">
    <source>
        <dbReference type="EMBL" id="GGK84181.1"/>
    </source>
</evidence>
<proteinExistence type="predicted"/>
<protein>
    <recommendedName>
        <fullName evidence="1">DUF7660 domain-containing protein</fullName>
    </recommendedName>
</protein>
<feature type="domain" description="DUF7660" evidence="1">
    <location>
        <begin position="23"/>
        <end position="93"/>
    </location>
</feature>
<keyword evidence="3" id="KW-1185">Reference proteome</keyword>
<name>A0A8J3FNT8_9ACTN</name>
<dbReference type="Pfam" id="PF24693">
    <property type="entry name" value="DUF7660"/>
    <property type="match status" value="1"/>
</dbReference>
<organism evidence="2 3">
    <name type="scientific">Mangrovihabitans endophyticus</name>
    <dbReference type="NCBI Taxonomy" id="1751298"/>
    <lineage>
        <taxon>Bacteria</taxon>
        <taxon>Bacillati</taxon>
        <taxon>Actinomycetota</taxon>
        <taxon>Actinomycetes</taxon>
        <taxon>Micromonosporales</taxon>
        <taxon>Micromonosporaceae</taxon>
        <taxon>Mangrovihabitans</taxon>
    </lineage>
</organism>
<dbReference type="Proteomes" id="UP000656042">
    <property type="component" value="Unassembled WGS sequence"/>
</dbReference>
<dbReference type="EMBL" id="BMMX01000005">
    <property type="protein sequence ID" value="GGK84181.1"/>
    <property type="molecule type" value="Genomic_DNA"/>
</dbReference>